<dbReference type="EMBL" id="GBEZ01027628">
    <property type="protein sequence ID" value="JAC59706.1"/>
    <property type="molecule type" value="Transcribed_RNA"/>
</dbReference>
<dbReference type="EMBL" id="GBEZ01008282">
    <property type="protein sequence ID" value="JAC77249.1"/>
    <property type="molecule type" value="Transcribed_RNA"/>
</dbReference>
<accession>A0A061QMW7</accession>
<sequence>MTAAFTLALSTGTFAYFTFWFLGVPLLEGNPFFPQNSPVLVFFPSRPDYNLRGGLSGWLGAARYHVKINVDNISKSSKVNFYVSSGRENVEAHTHTHIHDTGSWCDSRLWSGMLRSLASVLSLNWIFT</sequence>
<protein>
    <submittedName>
        <fullName evidence="1">Uncharacterized protein</fullName>
    </submittedName>
</protein>
<dbReference type="AlphaFoldDB" id="A0A061QMW7"/>
<reference evidence="1" key="1">
    <citation type="submission" date="2014-05" db="EMBL/GenBank/DDBJ databases">
        <title>The transcriptome of the halophilic microalga Tetraselmis sp. GSL018 isolated from the Great Salt Lake, Utah.</title>
        <authorList>
            <person name="Jinkerson R.E."/>
            <person name="D'Adamo S."/>
            <person name="Posewitz M.C."/>
        </authorList>
    </citation>
    <scope>NUCLEOTIDE SEQUENCE</scope>
    <source>
        <strain evidence="1">GSL018</strain>
    </source>
</reference>
<name>A0A061QMW7_9CHLO</name>
<organism evidence="1">
    <name type="scientific">Tetraselmis sp. GSL018</name>
    <dbReference type="NCBI Taxonomy" id="582737"/>
    <lineage>
        <taxon>Eukaryota</taxon>
        <taxon>Viridiplantae</taxon>
        <taxon>Chlorophyta</taxon>
        <taxon>core chlorophytes</taxon>
        <taxon>Chlorodendrophyceae</taxon>
        <taxon>Chlorodendrales</taxon>
        <taxon>Chlorodendraceae</taxon>
        <taxon>Tetraselmis</taxon>
    </lineage>
</organism>
<evidence type="ECO:0000313" key="1">
    <source>
        <dbReference type="EMBL" id="JAC59706.1"/>
    </source>
</evidence>
<proteinExistence type="predicted"/>
<gene>
    <name evidence="2" type="ORF">TSPGSL018_18170</name>
    <name evidence="1" type="ORF">TSPGSL018_30795</name>
</gene>
<evidence type="ECO:0000313" key="2">
    <source>
        <dbReference type="EMBL" id="JAC77249.1"/>
    </source>
</evidence>